<dbReference type="PANTHER" id="PTHR28574">
    <property type="entry name" value="RIKEN CDNA 6820408C15"/>
    <property type="match status" value="1"/>
</dbReference>
<proteinExistence type="predicted"/>
<dbReference type="EMBL" id="JAOTOJ010000003">
    <property type="protein sequence ID" value="KAK9404986.1"/>
    <property type="molecule type" value="Genomic_DNA"/>
</dbReference>
<accession>A0AAW1BRG0</accession>
<dbReference type="Proteomes" id="UP001474421">
    <property type="component" value="Unassembled WGS sequence"/>
</dbReference>
<keyword evidence="1" id="KW-0175">Coiled coil</keyword>
<feature type="coiled-coil region" evidence="1">
    <location>
        <begin position="291"/>
        <end position="332"/>
    </location>
</feature>
<dbReference type="AlphaFoldDB" id="A0AAW1BRG0"/>
<evidence type="ECO:0000313" key="3">
    <source>
        <dbReference type="Proteomes" id="UP001474421"/>
    </source>
</evidence>
<dbReference type="Pfam" id="PF15397">
    <property type="entry name" value="DUF4618"/>
    <property type="match status" value="1"/>
</dbReference>
<organism evidence="2 3">
    <name type="scientific">Crotalus adamanteus</name>
    <name type="common">Eastern diamondback rattlesnake</name>
    <dbReference type="NCBI Taxonomy" id="8729"/>
    <lineage>
        <taxon>Eukaryota</taxon>
        <taxon>Metazoa</taxon>
        <taxon>Chordata</taxon>
        <taxon>Craniata</taxon>
        <taxon>Vertebrata</taxon>
        <taxon>Euteleostomi</taxon>
        <taxon>Lepidosauria</taxon>
        <taxon>Squamata</taxon>
        <taxon>Bifurcata</taxon>
        <taxon>Unidentata</taxon>
        <taxon>Episquamata</taxon>
        <taxon>Toxicofera</taxon>
        <taxon>Serpentes</taxon>
        <taxon>Colubroidea</taxon>
        <taxon>Viperidae</taxon>
        <taxon>Crotalinae</taxon>
        <taxon>Crotalus</taxon>
    </lineage>
</organism>
<sequence length="376" mass="43271">MSARNPNLFPRSFIGSLNQTDYSQWEREAMPRRPKLRLFLPPAPPPGMKEGKKFLQKIQPKRSEDRKARALVLRATPSMRHKVGWHQALTEEMAKANIKILQRLSKSKMTSLEELRHHSSILMEKNKELMEKIQETEADSASQARTLLQQYDMFGRIIATLQDSNQNQVGVAKAELKAVEKNVEKNMMKMDLELKRVGTKVHTLQEEVNLLRTYMDKEYPLKAVQISSLLRNIRNLNEEQQVDGGGAPSQGWAEYELEDTEDLAKRFLDSLAGKARDEQERILQSVADKTLLQYQDGLEQMHRNNVELRRQIKAQKEVIDDLVKEVKELHKSIIVLHQSAGDPYSTIFPDVLLRRPKCTPDMEVVLNIPTDGDFPL</sequence>
<feature type="coiled-coil region" evidence="1">
    <location>
        <begin position="112"/>
        <end position="139"/>
    </location>
</feature>
<protein>
    <submittedName>
        <fullName evidence="2">Uncharacterized protein</fullName>
    </submittedName>
</protein>
<dbReference type="PANTHER" id="PTHR28574:SF1">
    <property type="entry name" value="RIKEN CDNA 6820408C15 GENE"/>
    <property type="match status" value="1"/>
</dbReference>
<evidence type="ECO:0000256" key="1">
    <source>
        <dbReference type="SAM" id="Coils"/>
    </source>
</evidence>
<evidence type="ECO:0000313" key="2">
    <source>
        <dbReference type="EMBL" id="KAK9404986.1"/>
    </source>
</evidence>
<comment type="caution">
    <text evidence="2">The sequence shown here is derived from an EMBL/GenBank/DDBJ whole genome shotgun (WGS) entry which is preliminary data.</text>
</comment>
<reference evidence="2 3" key="1">
    <citation type="journal article" date="2024" name="Proc. Natl. Acad. Sci. U.S.A.">
        <title>The genetic regulatory architecture and epigenomic basis for age-related changes in rattlesnake venom.</title>
        <authorList>
            <person name="Hogan M.P."/>
            <person name="Holding M.L."/>
            <person name="Nystrom G.S."/>
            <person name="Colston T.J."/>
            <person name="Bartlett D.A."/>
            <person name="Mason A.J."/>
            <person name="Ellsworth S.A."/>
            <person name="Rautsaw R.M."/>
            <person name="Lawrence K.C."/>
            <person name="Strickland J.L."/>
            <person name="He B."/>
            <person name="Fraser P."/>
            <person name="Margres M.J."/>
            <person name="Gilbert D.M."/>
            <person name="Gibbs H.L."/>
            <person name="Parkinson C.L."/>
            <person name="Rokyta D.R."/>
        </authorList>
    </citation>
    <scope>NUCLEOTIDE SEQUENCE [LARGE SCALE GENOMIC DNA]</scope>
    <source>
        <strain evidence="2">DRR0105</strain>
    </source>
</reference>
<gene>
    <name evidence="2" type="ORF">NXF25_009813</name>
</gene>
<name>A0AAW1BRG0_CROAD</name>
<keyword evidence="3" id="KW-1185">Reference proteome</keyword>
<dbReference type="InterPro" id="IPR029236">
    <property type="entry name" value="DUF4618"/>
</dbReference>